<evidence type="ECO:0008006" key="4">
    <source>
        <dbReference type="Google" id="ProtNLM"/>
    </source>
</evidence>
<name>A0A7C8MDP9_9PLEO</name>
<protein>
    <recommendedName>
        <fullName evidence="4">Secreted protein</fullName>
    </recommendedName>
</protein>
<evidence type="ECO:0000256" key="1">
    <source>
        <dbReference type="SAM" id="SignalP"/>
    </source>
</evidence>
<proteinExistence type="predicted"/>
<evidence type="ECO:0000313" key="3">
    <source>
        <dbReference type="Proteomes" id="UP000481861"/>
    </source>
</evidence>
<sequence length="77" mass="8660">MGGAWEALAIRALELLLRLNPTISCSWGVKWAEQQRSGHAWLLLAHDAFQFCSSFPQDFESVCHTCHLNPNICYAVV</sequence>
<dbReference type="EMBL" id="JAADJZ010000004">
    <property type="protein sequence ID" value="KAF2875918.1"/>
    <property type="molecule type" value="Genomic_DNA"/>
</dbReference>
<comment type="caution">
    <text evidence="2">The sequence shown here is derived from an EMBL/GenBank/DDBJ whole genome shotgun (WGS) entry which is preliminary data.</text>
</comment>
<dbReference type="AlphaFoldDB" id="A0A7C8MDP9"/>
<keyword evidence="3" id="KW-1185">Reference proteome</keyword>
<feature type="signal peptide" evidence="1">
    <location>
        <begin position="1"/>
        <end position="24"/>
    </location>
</feature>
<feature type="chain" id="PRO_5028797942" description="Secreted protein" evidence="1">
    <location>
        <begin position="25"/>
        <end position="77"/>
    </location>
</feature>
<keyword evidence="1" id="KW-0732">Signal</keyword>
<gene>
    <name evidence="2" type="ORF">BDV95DRAFT_562971</name>
</gene>
<accession>A0A7C8MDP9</accession>
<evidence type="ECO:0000313" key="2">
    <source>
        <dbReference type="EMBL" id="KAF2875918.1"/>
    </source>
</evidence>
<organism evidence="2 3">
    <name type="scientific">Massariosphaeria phaeospora</name>
    <dbReference type="NCBI Taxonomy" id="100035"/>
    <lineage>
        <taxon>Eukaryota</taxon>
        <taxon>Fungi</taxon>
        <taxon>Dikarya</taxon>
        <taxon>Ascomycota</taxon>
        <taxon>Pezizomycotina</taxon>
        <taxon>Dothideomycetes</taxon>
        <taxon>Pleosporomycetidae</taxon>
        <taxon>Pleosporales</taxon>
        <taxon>Pleosporales incertae sedis</taxon>
        <taxon>Massariosphaeria</taxon>
    </lineage>
</organism>
<dbReference type="Proteomes" id="UP000481861">
    <property type="component" value="Unassembled WGS sequence"/>
</dbReference>
<reference evidence="2 3" key="1">
    <citation type="submission" date="2020-01" db="EMBL/GenBank/DDBJ databases">
        <authorList>
            <consortium name="DOE Joint Genome Institute"/>
            <person name="Haridas S."/>
            <person name="Albert R."/>
            <person name="Binder M."/>
            <person name="Bloem J."/>
            <person name="Labutti K."/>
            <person name="Salamov A."/>
            <person name="Andreopoulos B."/>
            <person name="Baker S.E."/>
            <person name="Barry K."/>
            <person name="Bills G."/>
            <person name="Bluhm B.H."/>
            <person name="Cannon C."/>
            <person name="Castanera R."/>
            <person name="Culley D.E."/>
            <person name="Daum C."/>
            <person name="Ezra D."/>
            <person name="Gonzalez J.B."/>
            <person name="Henrissat B."/>
            <person name="Kuo A."/>
            <person name="Liang C."/>
            <person name="Lipzen A."/>
            <person name="Lutzoni F."/>
            <person name="Magnuson J."/>
            <person name="Mondo S."/>
            <person name="Nolan M."/>
            <person name="Ohm R."/>
            <person name="Pangilinan J."/>
            <person name="Park H.-J.H."/>
            <person name="Ramirez L."/>
            <person name="Alfaro M."/>
            <person name="Sun H."/>
            <person name="Tritt A."/>
            <person name="Yoshinaga Y."/>
            <person name="Zwiers L.-H.L."/>
            <person name="Turgeon B.G."/>
            <person name="Goodwin S.B."/>
            <person name="Spatafora J.W."/>
            <person name="Crous P.W."/>
            <person name="Grigoriev I.V."/>
        </authorList>
    </citation>
    <scope>NUCLEOTIDE SEQUENCE [LARGE SCALE GENOMIC DNA]</scope>
    <source>
        <strain evidence="2 3">CBS 611.86</strain>
    </source>
</reference>